<feature type="signal peptide" evidence="9">
    <location>
        <begin position="1"/>
        <end position="17"/>
    </location>
</feature>
<dbReference type="GO" id="GO:0009986">
    <property type="term" value="C:cell surface"/>
    <property type="evidence" value="ECO:0007669"/>
    <property type="project" value="TreeGrafter"/>
</dbReference>
<evidence type="ECO:0000256" key="1">
    <source>
        <dbReference type="ARBA" id="ARBA00000382"/>
    </source>
</evidence>
<dbReference type="InterPro" id="IPR040451">
    <property type="entry name" value="GH81_N"/>
</dbReference>
<dbReference type="Pfam" id="PF03639">
    <property type="entry name" value="Glyco_hydro_81"/>
    <property type="match status" value="1"/>
</dbReference>
<organism evidence="12 13">
    <name type="scientific">Pestalotiopsis fici (strain W106-1 / CGMCC3.15140)</name>
    <dbReference type="NCBI Taxonomy" id="1229662"/>
    <lineage>
        <taxon>Eukaryota</taxon>
        <taxon>Fungi</taxon>
        <taxon>Dikarya</taxon>
        <taxon>Ascomycota</taxon>
        <taxon>Pezizomycotina</taxon>
        <taxon>Sordariomycetes</taxon>
        <taxon>Xylariomycetidae</taxon>
        <taxon>Amphisphaeriales</taxon>
        <taxon>Sporocadaceae</taxon>
        <taxon>Pestalotiopsis</taxon>
    </lineage>
</organism>
<evidence type="ECO:0000313" key="13">
    <source>
        <dbReference type="Proteomes" id="UP000030651"/>
    </source>
</evidence>
<keyword evidence="9" id="KW-0732">Signal</keyword>
<dbReference type="InterPro" id="IPR005200">
    <property type="entry name" value="Endo-beta-glucanase"/>
</dbReference>
<dbReference type="EMBL" id="KI912115">
    <property type="protein sequence ID" value="ETS78010.1"/>
    <property type="molecule type" value="Genomic_DNA"/>
</dbReference>
<dbReference type="FunFam" id="2.70.98.30:FF:000006">
    <property type="entry name" value="Endo-1,3-beta-glucanase Engl1"/>
    <property type="match status" value="1"/>
</dbReference>
<feature type="domain" description="Glycosyl hydrolase family 81 C-terminal" evidence="11">
    <location>
        <begin position="510"/>
        <end position="859"/>
    </location>
</feature>
<dbReference type="Gene3D" id="1.10.287.1170">
    <property type="entry name" value="glycoside hydrolase family 81 endo-[beta] glucanase"/>
    <property type="match status" value="1"/>
</dbReference>
<dbReference type="GO" id="GO:0071555">
    <property type="term" value="P:cell wall organization"/>
    <property type="evidence" value="ECO:0007669"/>
    <property type="project" value="UniProtKB-KW"/>
</dbReference>
<dbReference type="FunCoup" id="W3WVX3">
    <property type="interactions" value="209"/>
</dbReference>
<comment type="catalytic activity">
    <reaction evidence="1">
        <text>Hydrolysis of (1-&gt;3)-beta-D-glucosidic linkages in (1-&gt;3)-beta-D-glucans.</text>
        <dbReference type="EC" id="3.2.1.39"/>
    </reaction>
</comment>
<dbReference type="PANTHER" id="PTHR31983:SF0">
    <property type="entry name" value="GLUCAN ENDO-1,3-BETA-D-GLUCOSIDASE 2"/>
    <property type="match status" value="1"/>
</dbReference>
<gene>
    <name evidence="12" type="ORF">PFICI_10072</name>
</gene>
<dbReference type="FunFam" id="1.10.287.1170:FF:000001">
    <property type="entry name" value="Endo-1,3-beta-glucanase Engl1"/>
    <property type="match status" value="1"/>
</dbReference>
<dbReference type="PANTHER" id="PTHR31983">
    <property type="entry name" value="ENDO-1,3(4)-BETA-GLUCANASE 1"/>
    <property type="match status" value="1"/>
</dbReference>
<dbReference type="GeneID" id="19275085"/>
<dbReference type="STRING" id="1229662.W3WVX3"/>
<evidence type="ECO:0000256" key="7">
    <source>
        <dbReference type="ARBA" id="ARBA00023316"/>
    </source>
</evidence>
<dbReference type="eggNOG" id="KOG2254">
    <property type="taxonomic scope" value="Eukaryota"/>
</dbReference>
<keyword evidence="5" id="KW-0119">Carbohydrate metabolism</keyword>
<evidence type="ECO:0000256" key="8">
    <source>
        <dbReference type="ARBA" id="ARBA00023326"/>
    </source>
</evidence>
<dbReference type="AlphaFoldDB" id="W3WVX3"/>
<dbReference type="Gene3D" id="2.70.98.30">
    <property type="entry name" value="Golgi alpha-mannosidase II, domain 4"/>
    <property type="match status" value="1"/>
</dbReference>
<keyword evidence="4" id="KW-0378">Hydrolase</keyword>
<dbReference type="KEGG" id="pfy:PFICI_10072"/>
<evidence type="ECO:0000256" key="9">
    <source>
        <dbReference type="SAM" id="SignalP"/>
    </source>
</evidence>
<evidence type="ECO:0000259" key="11">
    <source>
        <dbReference type="Pfam" id="PF17652"/>
    </source>
</evidence>
<evidence type="ECO:0000313" key="12">
    <source>
        <dbReference type="EMBL" id="ETS78010.1"/>
    </source>
</evidence>
<dbReference type="RefSeq" id="XP_007836844.1">
    <property type="nucleotide sequence ID" value="XM_007838653.1"/>
</dbReference>
<dbReference type="Pfam" id="PF17652">
    <property type="entry name" value="Glyco_hydro81C"/>
    <property type="match status" value="1"/>
</dbReference>
<keyword evidence="7" id="KW-0961">Cell wall biogenesis/degradation</keyword>
<protein>
    <recommendedName>
        <fullName evidence="3">glucan endo-1,3-beta-D-glucosidase</fullName>
        <ecNumber evidence="3">3.2.1.39</ecNumber>
    </recommendedName>
</protein>
<evidence type="ECO:0000259" key="10">
    <source>
        <dbReference type="Pfam" id="PF03639"/>
    </source>
</evidence>
<dbReference type="GO" id="GO:0052861">
    <property type="term" value="F:endo-1,3(4)-beta-glucanase activity"/>
    <property type="evidence" value="ECO:0007669"/>
    <property type="project" value="InterPro"/>
</dbReference>
<dbReference type="EC" id="3.2.1.39" evidence="3"/>
<keyword evidence="13" id="KW-1185">Reference proteome</keyword>
<evidence type="ECO:0000256" key="3">
    <source>
        <dbReference type="ARBA" id="ARBA00012780"/>
    </source>
</evidence>
<feature type="domain" description="Glycosyl hydrolase family 81 N-terminal" evidence="10">
    <location>
        <begin position="180"/>
        <end position="502"/>
    </location>
</feature>
<dbReference type="OrthoDB" id="4473401at2759"/>
<dbReference type="PROSITE" id="PS52008">
    <property type="entry name" value="GH81"/>
    <property type="match status" value="1"/>
</dbReference>
<evidence type="ECO:0000256" key="2">
    <source>
        <dbReference type="ARBA" id="ARBA00010730"/>
    </source>
</evidence>
<dbReference type="HOGENOM" id="CLU_005482_2_0_1"/>
<dbReference type="GO" id="GO:0000272">
    <property type="term" value="P:polysaccharide catabolic process"/>
    <property type="evidence" value="ECO:0007669"/>
    <property type="project" value="UniProtKB-KW"/>
</dbReference>
<dbReference type="InParanoid" id="W3WVX3"/>
<keyword evidence="6" id="KW-0326">Glycosidase</keyword>
<dbReference type="OMA" id="DTMFAYA"/>
<evidence type="ECO:0000256" key="4">
    <source>
        <dbReference type="ARBA" id="ARBA00022801"/>
    </source>
</evidence>
<keyword evidence="8" id="KW-0624">Polysaccharide degradation</keyword>
<feature type="chain" id="PRO_5004834012" description="glucan endo-1,3-beta-D-glucosidase" evidence="9">
    <location>
        <begin position="18"/>
        <end position="868"/>
    </location>
</feature>
<name>W3WVX3_PESFW</name>
<dbReference type="Proteomes" id="UP000030651">
    <property type="component" value="Unassembled WGS sequence"/>
</dbReference>
<sequence length="868" mass="95016">MLLYLLLIVLQVSLGQGAPLPSHHTRQDYRLGTREREKYLQLSAVAILPTATKRYREGYLTVAQKTTYSIDREGYLTVPVRTTSISGGIAQIPASPSAIKPDTTGTLVSTLETGGRPSLQPFPTSRIPIPTSLIPSSGSNIATKPTATSTMAQASAFQNIFGAPIAVNAPAAIFTVKSAHPVPRLGVSGPGPHQTNKFYGNFNLGNQNAPAYVHPYSVAWAKGQGASASWGLSISHIEASQRVYGDQSKVSGVNAVKYYLNPVGIQSLCLSAAELDKTTALTLDNMDTQSVNVNLLDKSDGNVLIKFPLVQGMAFVTAIYSGSTPVINSGVFFKQVTKSIKGPKTGVTKYTMYLEDGKTWHLYAYSSRGESLDLTVVNNGYARADKPFNGIIQVAKDPGGAEQTLDAACGAYPTRVTLAGSVSGSKGSYTFNYAKEGIANTKLLMYALPHHLDCFDSATYGGKTTIQLQTTTKGIATAIVGDSWTMVEPNMPVAMDFAPWDPKTGPRKTLKAQYIDTIAPIALKEISQNVDQQSNQNSMYFSGKALAKFAHLCYTVHDLLGNKNLAQTGLNNLKSAFTRFALNRQQFPLYYETAWGGIVSSATYQTGNNGADFGNTYYNDHHFHYGYFILAAAIIGYLDPSWLTKPNIDYVNTLVRDIANPNSQDKYFPVSRNFDWYHGHSWAHGLYETLDGKDQESSSEDAMHAYAIKMWGKVTGNVNMEARGNLMLSILTRSLDNYYLYTSDNKVQPANFIGNRVAGILFENKIDHTTYFGPNLEYIQGIHMLPLLPSSKLTRSANFVKQEWQTYFSNGRADQVEGGWRGILYGNLATVDQNTAWNFFTQKTFDPAWLDGGVSQTWYQAYTAALMS</sequence>
<comment type="similarity">
    <text evidence="2">Belongs to the glycosyl hydrolase 81 family.</text>
</comment>
<dbReference type="InterPro" id="IPR040720">
    <property type="entry name" value="GH81_C"/>
</dbReference>
<dbReference type="GO" id="GO:0042973">
    <property type="term" value="F:glucan endo-1,3-beta-D-glucosidase activity"/>
    <property type="evidence" value="ECO:0007669"/>
    <property type="project" value="UniProtKB-EC"/>
</dbReference>
<reference evidence="13" key="1">
    <citation type="journal article" date="2015" name="BMC Genomics">
        <title>Genomic and transcriptomic analysis of the endophytic fungus Pestalotiopsis fici reveals its lifestyle and high potential for synthesis of natural products.</title>
        <authorList>
            <person name="Wang X."/>
            <person name="Zhang X."/>
            <person name="Liu L."/>
            <person name="Xiang M."/>
            <person name="Wang W."/>
            <person name="Sun X."/>
            <person name="Che Y."/>
            <person name="Guo L."/>
            <person name="Liu G."/>
            <person name="Guo L."/>
            <person name="Wang C."/>
            <person name="Yin W.B."/>
            <person name="Stadler M."/>
            <person name="Zhang X."/>
            <person name="Liu X."/>
        </authorList>
    </citation>
    <scope>NUCLEOTIDE SEQUENCE [LARGE SCALE GENOMIC DNA]</scope>
    <source>
        <strain evidence="13">W106-1 / CGMCC3.15140</strain>
    </source>
</reference>
<evidence type="ECO:0000256" key="6">
    <source>
        <dbReference type="ARBA" id="ARBA00023295"/>
    </source>
</evidence>
<accession>W3WVX3</accession>
<evidence type="ECO:0000256" key="5">
    <source>
        <dbReference type="ARBA" id="ARBA00023277"/>
    </source>
</evidence>
<proteinExistence type="inferred from homology"/>